<comment type="caution">
    <text evidence="3">The sequence shown here is derived from an EMBL/GenBank/DDBJ whole genome shotgun (WGS) entry which is preliminary data.</text>
</comment>
<dbReference type="GO" id="GO:0015074">
    <property type="term" value="P:DNA integration"/>
    <property type="evidence" value="ECO:0007669"/>
    <property type="project" value="InterPro"/>
</dbReference>
<proteinExistence type="predicted"/>
<dbReference type="AlphaFoldDB" id="A0A2T9YJ36"/>
<evidence type="ECO:0000313" key="4">
    <source>
        <dbReference type="Proteomes" id="UP000245383"/>
    </source>
</evidence>
<gene>
    <name evidence="3" type="ORF">BB561_003884</name>
</gene>
<dbReference type="InterPro" id="IPR013762">
    <property type="entry name" value="Integrase-like_cat_sf"/>
</dbReference>
<sequence>MEKLELILNKSNPAVLCLQETHLSEKTSLLQLKGYICVESKKNLAKIGSELLIAAQNSSGWDISEQRSEYSWMADFELIGEKKEAHAVWANHFAQLAQTTSIKNSNFELFLFTRIDVFSECNITPTWNDITTALKSIPTSRRPKLWTTDAACVKDVQQATLQRIEELTEKVNQLLLARETVPAPITVPEPEDQFITTRAPANKLKIYPMLKEAPPLIDEGLFCIYLTEEKRKNAIYSCPRSSFINYLPPPLNDSALTAVKKADSTLHGIQVALAQATRPVDYYANRIIQDNPGITFDDPRFLFADTTRVLLFDIAATVTQERLDNLHRGMYLPEKPQQLVESEYGTQNSTSSYTAPAQTTEAAIPGSLENPSNFPVGGRLAMFKQTWEKLTDNQWIRNIDEKEDVSTQRAAALWVTAIDDAPTSVQAEAQSRGLPDPDGGSSIIANKESNRGKDRGTQTCSRLTETELSCRREKFQDGVSCLHMQTNQAKELHDVSRSRKRIYAHSYTQLLQEVSALLLERESIPIQSAPVWTVSQPAHFYQGAPPDNIMGKNTEHQNICIPGRHPNYWGVEKDMQEKYGPSIFQTDRAGIQNKVREVDKNAISVENPSWYGNQFTEHEPQSSFLKDLGPPPRSDKTIESWPDDVEMPGELYWKSPSYVGCPTPGSSNAETTLGTQEQVLIIDKDMDINCDTHRARQTEPVVLERPIGSLEWPIVSPGDPRTGTLYRCQIVESFGGVDAHQRQRTINDIIRTPAPECCWSFGISLLRQYHHSSIFKEVWWDDLPETARNCRRNMEPLHSDKHAPSGHIRLVVLNPADAPSRLTAQTEWSMSDQAFLKITELYGPHNVDLFASRTNTKLTHYYSWFPDSRAVEPDIPGSPESALRTSDNYFSNTAMENSNLVSGSTGIISCSATASTGNDGHTRPQKRKISTVEQQELVPYVMENQRRVLQAQYWHLTNNQSTSIQTSHIVNYLTHIFKTKKHSTNTIKSYKSAILNLVADPKTVDDLPCRLVLVPISTEKKPKLSCLSPLELTFPDCVKNKRVGDTSGLDNQKLTTKCCRLLSLCGFLRTSNIHRIDDARTIITKDTLKLVIIAPKEKRKGQPVERLCEINRYSNHILCPVLAYTVYKARIATELCPTPHANSDSIIVNRLFRHTKHYNKPLSVDSITRHVKNLSELIKRPPNTPISKTRAIGATLAAISGVSVENIVLHTFWSNYSIFNTYYRLDRSTQSNRLKQYYLWSNLI</sequence>
<name>A0A2T9YJ36_9FUNG</name>
<evidence type="ECO:0000313" key="3">
    <source>
        <dbReference type="EMBL" id="PVU92343.1"/>
    </source>
</evidence>
<keyword evidence="1" id="KW-0233">DNA recombination</keyword>
<dbReference type="SUPFAM" id="SSF56349">
    <property type="entry name" value="DNA breaking-rejoining enzymes"/>
    <property type="match status" value="1"/>
</dbReference>
<feature type="region of interest" description="Disordered" evidence="2">
    <location>
        <begin position="620"/>
        <end position="643"/>
    </location>
</feature>
<accession>A0A2T9YJ36</accession>
<dbReference type="GO" id="GO:0003677">
    <property type="term" value="F:DNA binding"/>
    <property type="evidence" value="ECO:0007669"/>
    <property type="project" value="InterPro"/>
</dbReference>
<evidence type="ECO:0000256" key="1">
    <source>
        <dbReference type="ARBA" id="ARBA00023172"/>
    </source>
</evidence>
<keyword evidence="4" id="KW-1185">Reference proteome</keyword>
<dbReference type="InterPro" id="IPR011010">
    <property type="entry name" value="DNA_brk_join_enz"/>
</dbReference>
<evidence type="ECO:0000256" key="2">
    <source>
        <dbReference type="SAM" id="MobiDB-lite"/>
    </source>
</evidence>
<dbReference type="GO" id="GO:0006310">
    <property type="term" value="P:DNA recombination"/>
    <property type="evidence" value="ECO:0007669"/>
    <property type="project" value="UniProtKB-KW"/>
</dbReference>
<dbReference type="OrthoDB" id="5588333at2759"/>
<dbReference type="Gene3D" id="1.10.443.10">
    <property type="entry name" value="Intergrase catalytic core"/>
    <property type="match status" value="1"/>
</dbReference>
<dbReference type="PANTHER" id="PTHR33066">
    <property type="entry name" value="INTEGRASE_SAM-LIKE_N DOMAIN-CONTAINING PROTEIN"/>
    <property type="match status" value="1"/>
</dbReference>
<dbReference type="STRING" id="133385.A0A2T9YJ36"/>
<protein>
    <submittedName>
        <fullName evidence="3">Uncharacterized protein</fullName>
    </submittedName>
</protein>
<dbReference type="Proteomes" id="UP000245383">
    <property type="component" value="Unassembled WGS sequence"/>
</dbReference>
<reference evidence="3 4" key="1">
    <citation type="journal article" date="2018" name="MBio">
        <title>Comparative Genomics Reveals the Core Gene Toolbox for the Fungus-Insect Symbiosis.</title>
        <authorList>
            <person name="Wang Y."/>
            <person name="Stata M."/>
            <person name="Wang W."/>
            <person name="Stajich J.E."/>
            <person name="White M.M."/>
            <person name="Moncalvo J.M."/>
        </authorList>
    </citation>
    <scope>NUCLEOTIDE SEQUENCE [LARGE SCALE GENOMIC DNA]</scope>
    <source>
        <strain evidence="3 4">SWE-8-4</strain>
    </source>
</reference>
<dbReference type="EMBL" id="MBFR01000165">
    <property type="protein sequence ID" value="PVU92343.1"/>
    <property type="molecule type" value="Genomic_DNA"/>
</dbReference>
<organism evidence="3 4">
    <name type="scientific">Smittium simulii</name>
    <dbReference type="NCBI Taxonomy" id="133385"/>
    <lineage>
        <taxon>Eukaryota</taxon>
        <taxon>Fungi</taxon>
        <taxon>Fungi incertae sedis</taxon>
        <taxon>Zoopagomycota</taxon>
        <taxon>Kickxellomycotina</taxon>
        <taxon>Harpellomycetes</taxon>
        <taxon>Harpellales</taxon>
        <taxon>Legeriomycetaceae</taxon>
        <taxon>Smittium</taxon>
    </lineage>
</organism>
<feature type="region of interest" description="Disordered" evidence="2">
    <location>
        <begin position="424"/>
        <end position="458"/>
    </location>
</feature>
<dbReference type="PANTHER" id="PTHR33066:SF2">
    <property type="entry name" value="FILAGGRIN-2-LIKE"/>
    <property type="match status" value="1"/>
</dbReference>